<feature type="compositionally biased region" description="Polar residues" evidence="6">
    <location>
        <begin position="438"/>
        <end position="459"/>
    </location>
</feature>
<keyword evidence="2 9" id="KW-0645">Protease</keyword>
<evidence type="ECO:0000313" key="10">
    <source>
        <dbReference type="Proteomes" id="UP001221142"/>
    </source>
</evidence>
<dbReference type="EMBL" id="JARKIF010000030">
    <property type="protein sequence ID" value="KAJ7612610.1"/>
    <property type="molecule type" value="Genomic_DNA"/>
</dbReference>
<dbReference type="FunFam" id="2.40.70.10:FF:000115">
    <property type="entry name" value="Lysosomal aspartic protease"/>
    <property type="match status" value="1"/>
</dbReference>
<name>A0AAD7B7P4_9AGAR</name>
<feature type="domain" description="Peptidase A1" evidence="8">
    <location>
        <begin position="77"/>
        <end position="404"/>
    </location>
</feature>
<reference evidence="9" key="1">
    <citation type="submission" date="2023-03" db="EMBL/GenBank/DDBJ databases">
        <title>Massive genome expansion in bonnet fungi (Mycena s.s.) driven by repeated elements and novel gene families across ecological guilds.</title>
        <authorList>
            <consortium name="Lawrence Berkeley National Laboratory"/>
            <person name="Harder C.B."/>
            <person name="Miyauchi S."/>
            <person name="Viragh M."/>
            <person name="Kuo A."/>
            <person name="Thoen E."/>
            <person name="Andreopoulos B."/>
            <person name="Lu D."/>
            <person name="Skrede I."/>
            <person name="Drula E."/>
            <person name="Henrissat B."/>
            <person name="Morin E."/>
            <person name="Kohler A."/>
            <person name="Barry K."/>
            <person name="LaButti K."/>
            <person name="Morin E."/>
            <person name="Salamov A."/>
            <person name="Lipzen A."/>
            <person name="Mereny Z."/>
            <person name="Hegedus B."/>
            <person name="Baldrian P."/>
            <person name="Stursova M."/>
            <person name="Weitz H."/>
            <person name="Taylor A."/>
            <person name="Grigoriev I.V."/>
            <person name="Nagy L.G."/>
            <person name="Martin F."/>
            <person name="Kauserud H."/>
        </authorList>
    </citation>
    <scope>NUCLEOTIDE SEQUENCE</scope>
    <source>
        <strain evidence="9">9284</strain>
    </source>
</reference>
<dbReference type="PRINTS" id="PR00792">
    <property type="entry name" value="PEPSIN"/>
</dbReference>
<feature type="region of interest" description="Disordered" evidence="6">
    <location>
        <begin position="410"/>
        <end position="459"/>
    </location>
</feature>
<dbReference type="GO" id="GO:0006508">
    <property type="term" value="P:proteolysis"/>
    <property type="evidence" value="ECO:0007669"/>
    <property type="project" value="UniProtKB-KW"/>
</dbReference>
<dbReference type="InterPro" id="IPR001461">
    <property type="entry name" value="Aspartic_peptidase_A1"/>
</dbReference>
<evidence type="ECO:0000259" key="8">
    <source>
        <dbReference type="PROSITE" id="PS51767"/>
    </source>
</evidence>
<dbReference type="PANTHER" id="PTHR47966:SF6">
    <property type="entry name" value="PEPTIDASE A1 DOMAIN-CONTAINING PROTEIN"/>
    <property type="match status" value="1"/>
</dbReference>
<proteinExistence type="inferred from homology"/>
<dbReference type="Pfam" id="PF00026">
    <property type="entry name" value="Asp"/>
    <property type="match status" value="1"/>
</dbReference>
<evidence type="ECO:0000256" key="4">
    <source>
        <dbReference type="ARBA" id="ARBA00022801"/>
    </source>
</evidence>
<feature type="chain" id="PRO_5042051361" evidence="7">
    <location>
        <begin position="18"/>
        <end position="487"/>
    </location>
</feature>
<evidence type="ECO:0000256" key="5">
    <source>
        <dbReference type="PIRSR" id="PIRSR601461-1"/>
    </source>
</evidence>
<keyword evidence="7" id="KW-0732">Signal</keyword>
<evidence type="ECO:0000256" key="1">
    <source>
        <dbReference type="ARBA" id="ARBA00007447"/>
    </source>
</evidence>
<dbReference type="InterPro" id="IPR034164">
    <property type="entry name" value="Pepsin-like_dom"/>
</dbReference>
<gene>
    <name evidence="9" type="ORF">FB45DRAFT_939383</name>
</gene>
<dbReference type="PROSITE" id="PS51767">
    <property type="entry name" value="PEPTIDASE_A1"/>
    <property type="match status" value="1"/>
</dbReference>
<protein>
    <submittedName>
        <fullName evidence="9">Aspartyl protease</fullName>
    </submittedName>
</protein>
<evidence type="ECO:0000256" key="7">
    <source>
        <dbReference type="SAM" id="SignalP"/>
    </source>
</evidence>
<keyword evidence="3" id="KW-0064">Aspartyl protease</keyword>
<feature type="compositionally biased region" description="Low complexity" evidence="6">
    <location>
        <begin position="424"/>
        <end position="437"/>
    </location>
</feature>
<dbReference type="AlphaFoldDB" id="A0AAD7B7P4"/>
<keyword evidence="10" id="KW-1185">Reference proteome</keyword>
<dbReference type="Proteomes" id="UP001221142">
    <property type="component" value="Unassembled WGS sequence"/>
</dbReference>
<dbReference type="PANTHER" id="PTHR47966">
    <property type="entry name" value="BETA-SITE APP-CLEAVING ENZYME, ISOFORM A-RELATED"/>
    <property type="match status" value="1"/>
</dbReference>
<dbReference type="InterPro" id="IPR021109">
    <property type="entry name" value="Peptidase_aspartic_dom_sf"/>
</dbReference>
<dbReference type="CDD" id="cd05471">
    <property type="entry name" value="pepsin_like"/>
    <property type="match status" value="1"/>
</dbReference>
<keyword evidence="4" id="KW-0378">Hydrolase</keyword>
<feature type="active site" evidence="5">
    <location>
        <position position="95"/>
    </location>
</feature>
<feature type="signal peptide" evidence="7">
    <location>
        <begin position="1"/>
        <end position="17"/>
    </location>
</feature>
<evidence type="ECO:0000313" key="9">
    <source>
        <dbReference type="EMBL" id="KAJ7612610.1"/>
    </source>
</evidence>
<evidence type="ECO:0000256" key="3">
    <source>
        <dbReference type="ARBA" id="ARBA00022750"/>
    </source>
</evidence>
<dbReference type="Gene3D" id="2.40.70.10">
    <property type="entry name" value="Acid Proteases"/>
    <property type="match status" value="2"/>
</dbReference>
<evidence type="ECO:0000256" key="6">
    <source>
        <dbReference type="SAM" id="MobiDB-lite"/>
    </source>
</evidence>
<feature type="active site" evidence="5">
    <location>
        <position position="287"/>
    </location>
</feature>
<organism evidence="9 10">
    <name type="scientific">Roridomyces roridus</name>
    <dbReference type="NCBI Taxonomy" id="1738132"/>
    <lineage>
        <taxon>Eukaryota</taxon>
        <taxon>Fungi</taxon>
        <taxon>Dikarya</taxon>
        <taxon>Basidiomycota</taxon>
        <taxon>Agaricomycotina</taxon>
        <taxon>Agaricomycetes</taxon>
        <taxon>Agaricomycetidae</taxon>
        <taxon>Agaricales</taxon>
        <taxon>Marasmiineae</taxon>
        <taxon>Mycenaceae</taxon>
        <taxon>Roridomyces</taxon>
    </lineage>
</organism>
<comment type="similarity">
    <text evidence="1">Belongs to the peptidase A1 family.</text>
</comment>
<dbReference type="GO" id="GO:0004190">
    <property type="term" value="F:aspartic-type endopeptidase activity"/>
    <property type="evidence" value="ECO:0007669"/>
    <property type="project" value="UniProtKB-KW"/>
</dbReference>
<evidence type="ECO:0000256" key="2">
    <source>
        <dbReference type="ARBA" id="ARBA00022670"/>
    </source>
</evidence>
<comment type="caution">
    <text evidence="9">The sequence shown here is derived from an EMBL/GenBank/DDBJ whole genome shotgun (WGS) entry which is preliminary data.</text>
</comment>
<dbReference type="SUPFAM" id="SSF50630">
    <property type="entry name" value="Acid proteases"/>
    <property type="match status" value="1"/>
</dbReference>
<accession>A0AAD7B7P4</accession>
<dbReference type="InterPro" id="IPR033121">
    <property type="entry name" value="PEPTIDASE_A1"/>
</dbReference>
<sequence>MLLPTLVSLLLPAICVADTINIPLTRRAPARTRTGEDFFAAGRRARERYGFSPPTTKDRRASATSFSVINQRADSSYLGEISIGTPPQTFTVILDTGSSDFFVLDTSCAGCSDGGPLFDSTKSSTFTQTSDQSTEINYGTGSVHAAGFVATDTVTMGSFSTQSQGFLVAQQITQGLISGNASGLIGLAFEGLAATKVTPFWQSLIGSNQLSSPEMAFQLTRSTSLDEVSGGTFTLGGTDSSLYTGDIEFHNLAGPSTPSYWLLSLSGLTAQGQSIQISTDTALAAIDTGTTAIGGPSNDVAAFWNAIPDAAPATVSGSEGFFTFPCSTTITATMSFGGQQWAIDPSDMNLGPITQGSDQCVGALFGIGLGGSTDGSSPSWVVGDSFLKNVYSVFRQNPLSVGFAQLSSGGGGSSGSSSQPLPPISASGSAPISPESSRLPSPTSTKASASLTGTSDPVQSSVNAGRSLIMGAPLRIVFLCFGAALLL</sequence>